<feature type="region of interest" description="Disordered" evidence="1">
    <location>
        <begin position="1"/>
        <end position="97"/>
    </location>
</feature>
<dbReference type="EMBL" id="JBHFEH010000009">
    <property type="protein sequence ID" value="KAL2055897.1"/>
    <property type="molecule type" value="Genomic_DNA"/>
</dbReference>
<name>A0ABR4BDI4_9LECA</name>
<gene>
    <name evidence="2" type="ORF">ABVK25_003539</name>
</gene>
<evidence type="ECO:0000313" key="3">
    <source>
        <dbReference type="Proteomes" id="UP001590951"/>
    </source>
</evidence>
<proteinExistence type="predicted"/>
<dbReference type="Proteomes" id="UP001590951">
    <property type="component" value="Unassembled WGS sequence"/>
</dbReference>
<reference evidence="2 3" key="1">
    <citation type="submission" date="2024-09" db="EMBL/GenBank/DDBJ databases">
        <title>Rethinking Asexuality: The Enigmatic Case of Functional Sexual Genes in Lepraria (Stereocaulaceae).</title>
        <authorList>
            <person name="Doellman M."/>
            <person name="Sun Y."/>
            <person name="Barcenas-Pena A."/>
            <person name="Lumbsch H.T."/>
            <person name="Grewe F."/>
        </authorList>
    </citation>
    <scope>NUCLEOTIDE SEQUENCE [LARGE SCALE GENOMIC DNA]</scope>
    <source>
        <strain evidence="2 3">Grewe 0041</strain>
    </source>
</reference>
<accession>A0ABR4BDI4</accession>
<keyword evidence="3" id="KW-1185">Reference proteome</keyword>
<comment type="caution">
    <text evidence="2">The sequence shown here is derived from an EMBL/GenBank/DDBJ whole genome shotgun (WGS) entry which is preliminary data.</text>
</comment>
<feature type="compositionally biased region" description="Acidic residues" evidence="1">
    <location>
        <begin position="1"/>
        <end position="18"/>
    </location>
</feature>
<sequence length="97" mass="10586">MIETDDNWSDDGDDDSFSDDSTTALYGSLSEDSDSPHEDLSPEETARRRNERSLGPEQEGKGAEHDASSDELEIAAPTKSPGESNERHKTGSTRAEE</sequence>
<evidence type="ECO:0000256" key="1">
    <source>
        <dbReference type="SAM" id="MobiDB-lite"/>
    </source>
</evidence>
<evidence type="ECO:0000313" key="2">
    <source>
        <dbReference type="EMBL" id="KAL2055897.1"/>
    </source>
</evidence>
<feature type="compositionally biased region" description="Basic and acidic residues" evidence="1">
    <location>
        <begin position="84"/>
        <end position="97"/>
    </location>
</feature>
<feature type="compositionally biased region" description="Basic and acidic residues" evidence="1">
    <location>
        <begin position="34"/>
        <end position="68"/>
    </location>
</feature>
<organism evidence="2 3">
    <name type="scientific">Lepraria finkii</name>
    <dbReference type="NCBI Taxonomy" id="1340010"/>
    <lineage>
        <taxon>Eukaryota</taxon>
        <taxon>Fungi</taxon>
        <taxon>Dikarya</taxon>
        <taxon>Ascomycota</taxon>
        <taxon>Pezizomycotina</taxon>
        <taxon>Lecanoromycetes</taxon>
        <taxon>OSLEUM clade</taxon>
        <taxon>Lecanoromycetidae</taxon>
        <taxon>Lecanorales</taxon>
        <taxon>Lecanorineae</taxon>
        <taxon>Stereocaulaceae</taxon>
        <taxon>Lepraria</taxon>
    </lineage>
</organism>
<protein>
    <submittedName>
        <fullName evidence="2">Uncharacterized protein</fullName>
    </submittedName>
</protein>